<proteinExistence type="predicted"/>
<name>A0A2K0AY88_STAHA</name>
<organism evidence="2 3">
    <name type="scientific">Staphylococcus haemolyticus</name>
    <dbReference type="NCBI Taxonomy" id="1283"/>
    <lineage>
        <taxon>Bacteria</taxon>
        <taxon>Bacillati</taxon>
        <taxon>Bacillota</taxon>
        <taxon>Bacilli</taxon>
        <taxon>Bacillales</taxon>
        <taxon>Staphylococcaceae</taxon>
        <taxon>Staphylococcus</taxon>
    </lineage>
</organism>
<feature type="transmembrane region" description="Helical" evidence="1">
    <location>
        <begin position="7"/>
        <end position="29"/>
    </location>
</feature>
<accession>A0A2K0AY88</accession>
<dbReference type="Proteomes" id="UP000053523">
    <property type="component" value="Unassembled WGS sequence"/>
</dbReference>
<keyword evidence="1" id="KW-0812">Transmembrane</keyword>
<keyword evidence="1" id="KW-0472">Membrane</keyword>
<dbReference type="AlphaFoldDB" id="A0A2K0AY88"/>
<dbReference type="EMBL" id="LORN02000006">
    <property type="protein sequence ID" value="PNN30001.1"/>
    <property type="molecule type" value="Genomic_DNA"/>
</dbReference>
<gene>
    <name evidence="2" type="ORF">AL503_001560</name>
</gene>
<comment type="caution">
    <text evidence="2">The sequence shown here is derived from an EMBL/GenBank/DDBJ whole genome shotgun (WGS) entry which is preliminary data.</text>
</comment>
<evidence type="ECO:0000313" key="3">
    <source>
        <dbReference type="Proteomes" id="UP000053523"/>
    </source>
</evidence>
<evidence type="ECO:0000313" key="2">
    <source>
        <dbReference type="EMBL" id="PNN30001.1"/>
    </source>
</evidence>
<feature type="transmembrane region" description="Helical" evidence="1">
    <location>
        <begin position="41"/>
        <end position="62"/>
    </location>
</feature>
<keyword evidence="1" id="KW-1133">Transmembrane helix</keyword>
<protein>
    <submittedName>
        <fullName evidence="2">Uncharacterized protein</fullName>
    </submittedName>
</protein>
<sequence>MTGIISSVLLLISMGSLAVAFLTGIYEILSWLRDKDYSPTFKIPVLFFGLYVLFYIPTFILIN</sequence>
<dbReference type="RefSeq" id="WP_037538190.1">
    <property type="nucleotide sequence ID" value="NZ_CAJCGG010000015.1"/>
</dbReference>
<reference evidence="2 3" key="1">
    <citation type="submission" date="2017-12" db="EMBL/GenBank/DDBJ databases">
        <title>FDA dAtabase for Regulatory Grade micrObial Sequences (FDA-ARGOS): Supporting development and validation of Infectious Disease Dx tests.</title>
        <authorList>
            <person name="Hoffmann M."/>
            <person name="Allard M."/>
            <person name="Evans P."/>
            <person name="Brown E."/>
            <person name="Tallon L."/>
            <person name="Sadzewicz L."/>
            <person name="Sengamalay N."/>
            <person name="Ott S."/>
            <person name="Godinez A."/>
            <person name="Nagaraj S."/>
            <person name="Vavikolanu K."/>
            <person name="Aluvathingal J."/>
            <person name="Nadendla S."/>
            <person name="Sichtig H."/>
        </authorList>
    </citation>
    <scope>NUCLEOTIDE SEQUENCE [LARGE SCALE GENOMIC DNA]</scope>
    <source>
        <strain evidence="2 3">FDAARGOS_148</strain>
    </source>
</reference>
<evidence type="ECO:0000256" key="1">
    <source>
        <dbReference type="SAM" id="Phobius"/>
    </source>
</evidence>